<name>A0ABS8HF73_9XANT</name>
<dbReference type="Proteomes" id="UP001199206">
    <property type="component" value="Unassembled WGS sequence"/>
</dbReference>
<dbReference type="EMBL" id="JAJGQJ010000024">
    <property type="protein sequence ID" value="MCC4620738.1"/>
    <property type="molecule type" value="Genomic_DNA"/>
</dbReference>
<reference evidence="2 3" key="1">
    <citation type="submission" date="2021-10" db="EMBL/GenBank/DDBJ databases">
        <title>Genome sequencing of Xanthomonas strains from NCPPB.</title>
        <authorList>
            <person name="Hussein R."/>
            <person name="Harrison J."/>
            <person name="Studholme D.J."/>
            <person name="Vicente J."/>
            <person name="Grant M."/>
        </authorList>
    </citation>
    <scope>NUCLEOTIDE SEQUENCE [LARGE SCALE GENOMIC DNA]</scope>
    <source>
        <strain evidence="2 3">NCPPB 101</strain>
    </source>
</reference>
<accession>A0ABS8HF73</accession>
<evidence type="ECO:0000313" key="3">
    <source>
        <dbReference type="Proteomes" id="UP001199206"/>
    </source>
</evidence>
<dbReference type="SMART" id="SM00530">
    <property type="entry name" value="HTH_XRE"/>
    <property type="match status" value="1"/>
</dbReference>
<keyword evidence="3" id="KW-1185">Reference proteome</keyword>
<dbReference type="InterPro" id="IPR001387">
    <property type="entry name" value="Cro/C1-type_HTH"/>
</dbReference>
<evidence type="ECO:0000313" key="2">
    <source>
        <dbReference type="EMBL" id="MCC4620738.1"/>
    </source>
</evidence>
<dbReference type="PROSITE" id="PS50943">
    <property type="entry name" value="HTH_CROC1"/>
    <property type="match status" value="1"/>
</dbReference>
<evidence type="ECO:0000259" key="1">
    <source>
        <dbReference type="PROSITE" id="PS50943"/>
    </source>
</evidence>
<dbReference type="CDD" id="cd00093">
    <property type="entry name" value="HTH_XRE"/>
    <property type="match status" value="1"/>
</dbReference>
<gene>
    <name evidence="2" type="ORF">LL965_11805</name>
</gene>
<feature type="domain" description="HTH cro/C1-type" evidence="1">
    <location>
        <begin position="10"/>
        <end position="65"/>
    </location>
</feature>
<sequence length="118" mass="12928">MDDNLVAGRIRAARLAFGLSQGALAARLGVHRATIAHWERNGGFVPSVDNLRTLSQELQVGFEWLAVGEPVSRPVAHVALPDSRRHLESRMLQLSRHVPVSFLATLVAMLESASVHME</sequence>
<proteinExistence type="predicted"/>
<comment type="caution">
    <text evidence="2">The sequence shown here is derived from an EMBL/GenBank/DDBJ whole genome shotgun (WGS) entry which is preliminary data.</text>
</comment>
<dbReference type="InterPro" id="IPR010982">
    <property type="entry name" value="Lambda_DNA-bd_dom_sf"/>
</dbReference>
<organism evidence="2 3">
    <name type="scientific">Xanthomonas cassavae CFBP 4642</name>
    <dbReference type="NCBI Taxonomy" id="1219375"/>
    <lineage>
        <taxon>Bacteria</taxon>
        <taxon>Pseudomonadati</taxon>
        <taxon>Pseudomonadota</taxon>
        <taxon>Gammaproteobacteria</taxon>
        <taxon>Lysobacterales</taxon>
        <taxon>Lysobacteraceae</taxon>
        <taxon>Xanthomonas</taxon>
    </lineage>
</organism>
<dbReference type="Pfam" id="PF01381">
    <property type="entry name" value="HTH_3"/>
    <property type="match status" value="1"/>
</dbReference>
<dbReference type="Gene3D" id="1.10.260.40">
    <property type="entry name" value="lambda repressor-like DNA-binding domains"/>
    <property type="match status" value="1"/>
</dbReference>
<protein>
    <submittedName>
        <fullName evidence="2">Helix-turn-helix domain-containing protein</fullName>
    </submittedName>
</protein>
<dbReference type="RefSeq" id="WP_029220834.1">
    <property type="nucleotide sequence ID" value="NZ_CAWLZN010000001.1"/>
</dbReference>
<dbReference type="SUPFAM" id="SSF47413">
    <property type="entry name" value="lambda repressor-like DNA-binding domains"/>
    <property type="match status" value="1"/>
</dbReference>